<dbReference type="PANTHER" id="PTHR34979">
    <property type="entry name" value="INNER MEMBRANE PROTEIN YGAZ"/>
    <property type="match status" value="1"/>
</dbReference>
<evidence type="ECO:0000256" key="4">
    <source>
        <dbReference type="ARBA" id="ARBA00022475"/>
    </source>
</evidence>
<proteinExistence type="inferred from homology"/>
<keyword evidence="5 9" id="KW-0812">Transmembrane</keyword>
<dbReference type="PANTHER" id="PTHR34979:SF1">
    <property type="entry name" value="INNER MEMBRANE PROTEIN YGAZ"/>
    <property type="match status" value="1"/>
</dbReference>
<dbReference type="InterPro" id="IPR011606">
    <property type="entry name" value="Brnchd-chn_aa_trnsp_permease"/>
</dbReference>
<keyword evidence="3" id="KW-0813">Transport</keyword>
<comment type="subcellular location">
    <subcellularLocation>
        <location evidence="1">Cell membrane</location>
        <topology evidence="1">Multi-pass membrane protein</topology>
    </subcellularLocation>
</comment>
<organism evidence="10">
    <name type="scientific">Demequina capsici</name>
    <dbReference type="NCBI Taxonomy" id="3075620"/>
    <lineage>
        <taxon>Bacteria</taxon>
        <taxon>Bacillati</taxon>
        <taxon>Actinomycetota</taxon>
        <taxon>Actinomycetes</taxon>
        <taxon>Micrococcales</taxon>
        <taxon>Demequinaceae</taxon>
        <taxon>Demequina</taxon>
    </lineage>
</organism>
<name>A0AA96J9W6_9MICO</name>
<dbReference type="Proteomes" id="UP001303408">
    <property type="component" value="Chromosome"/>
</dbReference>
<evidence type="ECO:0000256" key="3">
    <source>
        <dbReference type="ARBA" id="ARBA00022448"/>
    </source>
</evidence>
<dbReference type="GO" id="GO:0005886">
    <property type="term" value="C:plasma membrane"/>
    <property type="evidence" value="ECO:0007669"/>
    <property type="project" value="UniProtKB-SubCell"/>
</dbReference>
<dbReference type="EMBL" id="CP134880">
    <property type="protein sequence ID" value="WNM27717.1"/>
    <property type="molecule type" value="Genomic_DNA"/>
</dbReference>
<feature type="transmembrane region" description="Helical" evidence="9">
    <location>
        <begin position="176"/>
        <end position="193"/>
    </location>
</feature>
<evidence type="ECO:0000256" key="1">
    <source>
        <dbReference type="ARBA" id="ARBA00004651"/>
    </source>
</evidence>
<feature type="transmembrane region" description="Helical" evidence="9">
    <location>
        <begin position="83"/>
        <end position="111"/>
    </location>
</feature>
<accession>A0AA96J9W6</accession>
<evidence type="ECO:0000256" key="7">
    <source>
        <dbReference type="ARBA" id="ARBA00023136"/>
    </source>
</evidence>
<protein>
    <submittedName>
        <fullName evidence="10">AzlC family ABC transporter permease</fullName>
    </submittedName>
</protein>
<reference evidence="10" key="1">
    <citation type="submission" date="2023-09" db="EMBL/GenBank/DDBJ databases">
        <title>Demequina sp. a novel bacteria isolated from Capsicum annuum.</title>
        <authorList>
            <person name="Humaira Z."/>
            <person name="Lee J."/>
            <person name="Cho D."/>
        </authorList>
    </citation>
    <scope>NUCLEOTIDE SEQUENCE</scope>
    <source>
        <strain evidence="10">PMTSA13</strain>
    </source>
</reference>
<feature type="transmembrane region" description="Helical" evidence="9">
    <location>
        <begin position="146"/>
        <end position="170"/>
    </location>
</feature>
<evidence type="ECO:0000256" key="8">
    <source>
        <dbReference type="SAM" id="MobiDB-lite"/>
    </source>
</evidence>
<evidence type="ECO:0000256" key="9">
    <source>
        <dbReference type="SAM" id="Phobius"/>
    </source>
</evidence>
<dbReference type="RefSeq" id="WP_313543885.1">
    <property type="nucleotide sequence ID" value="NZ_CP134880.1"/>
</dbReference>
<evidence type="ECO:0000313" key="10">
    <source>
        <dbReference type="EMBL" id="WNM27717.1"/>
    </source>
</evidence>
<keyword evidence="6 9" id="KW-1133">Transmembrane helix</keyword>
<feature type="transmembrane region" description="Helical" evidence="9">
    <location>
        <begin position="220"/>
        <end position="237"/>
    </location>
</feature>
<dbReference type="AlphaFoldDB" id="A0AA96J9W6"/>
<dbReference type="KEGG" id="dcp:RN607_01555"/>
<evidence type="ECO:0000256" key="6">
    <source>
        <dbReference type="ARBA" id="ARBA00022989"/>
    </source>
</evidence>
<dbReference type="Pfam" id="PF03591">
    <property type="entry name" value="AzlC"/>
    <property type="match status" value="1"/>
</dbReference>
<sequence>MTDASPARRSTFGIAPQQWADAWDGLRSIAPLMPGSALFGMAFGALIRVAGIDPWVGTYATVTVVAGASQIAIIEAIRSHAPAVIAVVTALVINARFALYSAALAPVFAAFPTRWKLGLAHLMTDQAAVVALQHADRYPDPVRRRWFIVGGALPFVVVWVIGSVAGIVLGPVIPDAWQIGFIVPLMFLAVLVPGLRDAPGVVAVAVSTLVVVLAKDLPWGLNVLAGALAGIAVGSFVPSRRRSGGAVPDDGLAHDAGAGE</sequence>
<keyword evidence="4" id="KW-1003">Cell membrane</keyword>
<feature type="region of interest" description="Disordered" evidence="8">
    <location>
        <begin position="240"/>
        <end position="260"/>
    </location>
</feature>
<gene>
    <name evidence="10" type="ORF">RN607_01555</name>
</gene>
<comment type="similarity">
    <text evidence="2">Belongs to the AzlC family.</text>
</comment>
<keyword evidence="7 9" id="KW-0472">Membrane</keyword>
<feature type="transmembrane region" description="Helical" evidence="9">
    <location>
        <begin position="56"/>
        <end position="77"/>
    </location>
</feature>
<evidence type="ECO:0000256" key="2">
    <source>
        <dbReference type="ARBA" id="ARBA00010735"/>
    </source>
</evidence>
<dbReference type="GO" id="GO:1903785">
    <property type="term" value="P:L-valine transmembrane transport"/>
    <property type="evidence" value="ECO:0007669"/>
    <property type="project" value="TreeGrafter"/>
</dbReference>
<evidence type="ECO:0000256" key="5">
    <source>
        <dbReference type="ARBA" id="ARBA00022692"/>
    </source>
</evidence>
<feature type="transmembrane region" description="Helical" evidence="9">
    <location>
        <begin position="29"/>
        <end position="49"/>
    </location>
</feature>